<name>A0A165D4I7_EXIGL</name>
<evidence type="ECO:0008006" key="3">
    <source>
        <dbReference type="Google" id="ProtNLM"/>
    </source>
</evidence>
<proteinExistence type="predicted"/>
<sequence>MSTPTPTPIQKVIQTFIAAYASGDLTPLRTHLCTPDFSFEILPKSMGIPIRKGEEYFEWAKGGGWAFKDGRVKMEVVELVEVGEVRKAVVHTKSVDTYLANGTPYHMEYIWTITLDETLSKIVHVKEFLDSNVYVGLREKGLVTKD</sequence>
<dbReference type="SUPFAM" id="SSF54427">
    <property type="entry name" value="NTF2-like"/>
    <property type="match status" value="1"/>
</dbReference>
<dbReference type="Gene3D" id="3.10.450.50">
    <property type="match status" value="1"/>
</dbReference>
<dbReference type="InParanoid" id="A0A165D4I7"/>
<dbReference type="EMBL" id="KV426255">
    <property type="protein sequence ID" value="KZV83772.1"/>
    <property type="molecule type" value="Genomic_DNA"/>
</dbReference>
<evidence type="ECO:0000313" key="1">
    <source>
        <dbReference type="EMBL" id="KZV83772.1"/>
    </source>
</evidence>
<keyword evidence="2" id="KW-1185">Reference proteome</keyword>
<dbReference type="OrthoDB" id="2966900at2759"/>
<organism evidence="1 2">
    <name type="scientific">Exidia glandulosa HHB12029</name>
    <dbReference type="NCBI Taxonomy" id="1314781"/>
    <lineage>
        <taxon>Eukaryota</taxon>
        <taxon>Fungi</taxon>
        <taxon>Dikarya</taxon>
        <taxon>Basidiomycota</taxon>
        <taxon>Agaricomycotina</taxon>
        <taxon>Agaricomycetes</taxon>
        <taxon>Auriculariales</taxon>
        <taxon>Exidiaceae</taxon>
        <taxon>Exidia</taxon>
    </lineage>
</organism>
<dbReference type="Proteomes" id="UP000077266">
    <property type="component" value="Unassembled WGS sequence"/>
</dbReference>
<protein>
    <recommendedName>
        <fullName evidence="3">SnoaL-like domain-containing protein</fullName>
    </recommendedName>
</protein>
<accession>A0A165D4I7</accession>
<evidence type="ECO:0000313" key="2">
    <source>
        <dbReference type="Proteomes" id="UP000077266"/>
    </source>
</evidence>
<dbReference type="InterPro" id="IPR032710">
    <property type="entry name" value="NTF2-like_dom_sf"/>
</dbReference>
<gene>
    <name evidence="1" type="ORF">EXIGLDRAFT_842685</name>
</gene>
<dbReference type="AlphaFoldDB" id="A0A165D4I7"/>
<reference evidence="1 2" key="1">
    <citation type="journal article" date="2016" name="Mol. Biol. Evol.">
        <title>Comparative Genomics of Early-Diverging Mushroom-Forming Fungi Provides Insights into the Origins of Lignocellulose Decay Capabilities.</title>
        <authorList>
            <person name="Nagy L.G."/>
            <person name="Riley R."/>
            <person name="Tritt A."/>
            <person name="Adam C."/>
            <person name="Daum C."/>
            <person name="Floudas D."/>
            <person name="Sun H."/>
            <person name="Yadav J.S."/>
            <person name="Pangilinan J."/>
            <person name="Larsson K.H."/>
            <person name="Matsuura K."/>
            <person name="Barry K."/>
            <person name="Labutti K."/>
            <person name="Kuo R."/>
            <person name="Ohm R.A."/>
            <person name="Bhattacharya S.S."/>
            <person name="Shirouzu T."/>
            <person name="Yoshinaga Y."/>
            <person name="Martin F.M."/>
            <person name="Grigoriev I.V."/>
            <person name="Hibbett D.S."/>
        </authorList>
    </citation>
    <scope>NUCLEOTIDE SEQUENCE [LARGE SCALE GENOMIC DNA]</scope>
    <source>
        <strain evidence="1 2">HHB12029</strain>
    </source>
</reference>